<keyword evidence="1" id="KW-0678">Repressor</keyword>
<dbReference type="EMBL" id="CP050253">
    <property type="protein sequence ID" value="QIQ20269.1"/>
    <property type="molecule type" value="Genomic_DNA"/>
</dbReference>
<dbReference type="Pfam" id="PF00532">
    <property type="entry name" value="Peripla_BP_1"/>
    <property type="match status" value="1"/>
</dbReference>
<sequence>MTKPTMRDVAKHANVSVATVSRVINLPHLTSDRAQLKVHQVIEELGYDTTQLLKPKAPKYHHKKILVIDNQLFSNSQINKGLESSAKAAGYKLLYLRFLYFTDYETQQIIHYTLNHKVDGIIFINDSPYLHELQKLITVLPPIVVLNYFSLDYSCLYFDHLTIAFKATEYLLQQGHNRIACLIPSREKQSNIYIQQGYTQALNRLGHSFNIDYFIEGCCTFESGRLAVKTLMKSRQPPTALICFDSTNLNYLDEDCFIEASSSQPSSEQSLLKGVLYQIKKLGLVIPGHLSIMHTTHLQQHEDFTEPLLTHIHKPLYKMGEEGFALLLTKLKSYSVANTSKLIPTELVIRHSVLDKTV</sequence>
<organism evidence="6 7">
    <name type="scientific">Zophobihabitans entericus</name>
    <dbReference type="NCBI Taxonomy" id="1635327"/>
    <lineage>
        <taxon>Bacteria</taxon>
        <taxon>Pseudomonadati</taxon>
        <taxon>Pseudomonadota</taxon>
        <taxon>Gammaproteobacteria</taxon>
        <taxon>Orbales</taxon>
        <taxon>Orbaceae</taxon>
        <taxon>Zophobihabitans</taxon>
    </lineage>
</organism>
<dbReference type="CDD" id="cd01392">
    <property type="entry name" value="HTH_LacI"/>
    <property type="match status" value="1"/>
</dbReference>
<dbReference type="InterPro" id="IPR046335">
    <property type="entry name" value="LacI/GalR-like_sensor"/>
</dbReference>
<name>A0A6G9I8V2_9GAMM</name>
<dbReference type="PANTHER" id="PTHR30146">
    <property type="entry name" value="LACI-RELATED TRANSCRIPTIONAL REPRESSOR"/>
    <property type="match status" value="1"/>
</dbReference>
<dbReference type="InterPro" id="IPR001761">
    <property type="entry name" value="Peripla_BP/Lac1_sug-bd_dom"/>
</dbReference>
<dbReference type="AlphaFoldDB" id="A0A6G9I8V2"/>
<reference evidence="6 7" key="1">
    <citation type="submission" date="2020-03" db="EMBL/GenBank/DDBJ databases">
        <title>Complete genome sequence of Orbus sp. IPMB12 (BCRC 80908).</title>
        <authorList>
            <person name="Lo W.-S."/>
            <person name="Chang T.-H."/>
            <person name="Kuo C.-H."/>
        </authorList>
    </citation>
    <scope>NUCLEOTIDE SEQUENCE [LARGE SCALE GENOMIC DNA]</scope>
    <source>
        <strain evidence="6 7">IPMB12</strain>
    </source>
</reference>
<keyword evidence="2" id="KW-0805">Transcription regulation</keyword>
<evidence type="ECO:0000313" key="7">
    <source>
        <dbReference type="Proteomes" id="UP000501168"/>
    </source>
</evidence>
<dbReference type="GO" id="GO:0003700">
    <property type="term" value="F:DNA-binding transcription factor activity"/>
    <property type="evidence" value="ECO:0007669"/>
    <property type="project" value="TreeGrafter"/>
</dbReference>
<evidence type="ECO:0000259" key="5">
    <source>
        <dbReference type="PROSITE" id="PS50932"/>
    </source>
</evidence>
<evidence type="ECO:0000256" key="3">
    <source>
        <dbReference type="ARBA" id="ARBA00023125"/>
    </source>
</evidence>
<evidence type="ECO:0000256" key="2">
    <source>
        <dbReference type="ARBA" id="ARBA00023015"/>
    </source>
</evidence>
<dbReference type="SUPFAM" id="SSF47413">
    <property type="entry name" value="lambda repressor-like DNA-binding domains"/>
    <property type="match status" value="1"/>
</dbReference>
<dbReference type="PROSITE" id="PS50932">
    <property type="entry name" value="HTH_LACI_2"/>
    <property type="match status" value="1"/>
</dbReference>
<protein>
    <submittedName>
        <fullName evidence="6">LacI family transcriptional regulator</fullName>
    </submittedName>
</protein>
<proteinExistence type="predicted"/>
<dbReference type="Pfam" id="PF00356">
    <property type="entry name" value="LacI"/>
    <property type="match status" value="1"/>
</dbReference>
<keyword evidence="3" id="KW-0238">DNA-binding</keyword>
<evidence type="ECO:0000313" key="6">
    <source>
        <dbReference type="EMBL" id="QIQ20269.1"/>
    </source>
</evidence>
<dbReference type="SUPFAM" id="SSF53822">
    <property type="entry name" value="Periplasmic binding protein-like I"/>
    <property type="match status" value="2"/>
</dbReference>
<gene>
    <name evidence="6" type="ORF">IPMB12_00385</name>
</gene>
<accession>A0A6G9I8V2</accession>
<dbReference type="Pfam" id="PF13377">
    <property type="entry name" value="Peripla_BP_3"/>
    <property type="match status" value="1"/>
</dbReference>
<dbReference type="RefSeq" id="WP_166913853.1">
    <property type="nucleotide sequence ID" value="NZ_CP050253.1"/>
</dbReference>
<dbReference type="PRINTS" id="PR00036">
    <property type="entry name" value="HTHLACI"/>
</dbReference>
<evidence type="ECO:0000256" key="4">
    <source>
        <dbReference type="ARBA" id="ARBA00023163"/>
    </source>
</evidence>
<evidence type="ECO:0000256" key="1">
    <source>
        <dbReference type="ARBA" id="ARBA00022491"/>
    </source>
</evidence>
<dbReference type="GO" id="GO:0000976">
    <property type="term" value="F:transcription cis-regulatory region binding"/>
    <property type="evidence" value="ECO:0007669"/>
    <property type="project" value="TreeGrafter"/>
</dbReference>
<dbReference type="KEGG" id="orb:IPMB12_00385"/>
<keyword evidence="4" id="KW-0804">Transcription</keyword>
<dbReference type="Gene3D" id="1.10.260.40">
    <property type="entry name" value="lambda repressor-like DNA-binding domains"/>
    <property type="match status" value="1"/>
</dbReference>
<keyword evidence="7" id="KW-1185">Reference proteome</keyword>
<dbReference type="Gene3D" id="3.40.50.2300">
    <property type="match status" value="4"/>
</dbReference>
<dbReference type="Proteomes" id="UP000501168">
    <property type="component" value="Chromosome"/>
</dbReference>
<dbReference type="InParanoid" id="A0A6G9I8V2"/>
<dbReference type="InterPro" id="IPR000843">
    <property type="entry name" value="HTH_LacI"/>
</dbReference>
<feature type="domain" description="HTH lacI-type" evidence="5">
    <location>
        <begin position="4"/>
        <end position="47"/>
    </location>
</feature>
<dbReference type="CDD" id="cd06267">
    <property type="entry name" value="PBP1_LacI_sugar_binding-like"/>
    <property type="match status" value="1"/>
</dbReference>
<dbReference type="InterPro" id="IPR028082">
    <property type="entry name" value="Peripla_BP_I"/>
</dbReference>
<dbReference type="SMART" id="SM00354">
    <property type="entry name" value="HTH_LACI"/>
    <property type="match status" value="1"/>
</dbReference>
<dbReference type="PANTHER" id="PTHR30146:SF151">
    <property type="entry name" value="HTH-TYPE TRANSCRIPTIONAL REPRESSOR CYTR"/>
    <property type="match status" value="1"/>
</dbReference>
<dbReference type="InterPro" id="IPR010982">
    <property type="entry name" value="Lambda_DNA-bd_dom_sf"/>
</dbReference>
<dbReference type="PROSITE" id="PS00356">
    <property type="entry name" value="HTH_LACI_1"/>
    <property type="match status" value="1"/>
</dbReference>